<feature type="region of interest" description="Disordered" evidence="1">
    <location>
        <begin position="204"/>
        <end position="242"/>
    </location>
</feature>
<dbReference type="EMBL" id="CM022224">
    <property type="protein sequence ID" value="KAF7067076.1"/>
    <property type="molecule type" value="Genomic_DNA"/>
</dbReference>
<feature type="compositionally biased region" description="Basic residues" evidence="1">
    <location>
        <begin position="204"/>
        <end position="218"/>
    </location>
</feature>
<comment type="caution">
    <text evidence="2">The sequence shown here is derived from an EMBL/GenBank/DDBJ whole genome shotgun (WGS) entry which is preliminary data.</text>
</comment>
<evidence type="ECO:0000313" key="2">
    <source>
        <dbReference type="EMBL" id="KAF7067076.1"/>
    </source>
</evidence>
<dbReference type="Proteomes" id="UP000815260">
    <property type="component" value="Chromosome 5B"/>
</dbReference>
<dbReference type="AlphaFoldDB" id="A0A9R1KUR9"/>
<sequence length="444" mass="46968">GSCSDAHAGAAAGVGRRAPHVHARVLQAPPPLRPPRLLHHAARHAPAHRAGHLPGRGARPPRGRLRPRHPLPPPPRRRPPGGRGRGRGLHRALHPAPRAPRPGRRRGDVLPRRRARARPLRGAHGRRGPRAGRAVLGLHVLHRRHARAHAAPARAPPRCHRGVRRAGRGGARARAAAGTAGVLAVPGGGQEEPQLHVVRAPRRQLHGRHGDHRQHSGRARAGGPRGRRRRPRRGRAPRAAGVPHRLRALARQQRQQEGFPGATAPVRRLAGRAAAGVGGVPLLREHGLVRAGPGGGDHRRAGAVRPPLPVGPARPAFLQVRRRRAGRVGAPDGREPGGAAPGGVLAEDGGQGPGVADVGAAEGDPGAPGRGGIRDARRVELGAGEPVARHTDGAMDLVRGAAPERVRAGRRHGRRRVAVPLKVDRKRDNFVEAAELERAARCLM</sequence>
<feature type="region of interest" description="Disordered" evidence="1">
    <location>
        <begin position="291"/>
        <end position="313"/>
    </location>
</feature>
<gene>
    <name evidence="2" type="ORF">CFC21_072994</name>
</gene>
<name>A0A9R1KUR9_WHEAT</name>
<feature type="region of interest" description="Disordered" evidence="1">
    <location>
        <begin position="1"/>
        <end position="132"/>
    </location>
</feature>
<accession>A0A9R1KUR9</accession>
<feature type="region of interest" description="Disordered" evidence="1">
    <location>
        <begin position="327"/>
        <end position="354"/>
    </location>
</feature>
<feature type="non-terminal residue" evidence="2">
    <location>
        <position position="1"/>
    </location>
</feature>
<organism evidence="2">
    <name type="scientific">Triticum aestivum</name>
    <name type="common">Wheat</name>
    <dbReference type="NCBI Taxonomy" id="4565"/>
    <lineage>
        <taxon>Eukaryota</taxon>
        <taxon>Viridiplantae</taxon>
        <taxon>Streptophyta</taxon>
        <taxon>Embryophyta</taxon>
        <taxon>Tracheophyta</taxon>
        <taxon>Spermatophyta</taxon>
        <taxon>Magnoliopsida</taxon>
        <taxon>Liliopsida</taxon>
        <taxon>Poales</taxon>
        <taxon>Poaceae</taxon>
        <taxon>BOP clade</taxon>
        <taxon>Pooideae</taxon>
        <taxon>Triticodae</taxon>
        <taxon>Triticeae</taxon>
        <taxon>Triticinae</taxon>
        <taxon>Triticum</taxon>
    </lineage>
</organism>
<feature type="compositionally biased region" description="Low complexity" evidence="1">
    <location>
        <begin position="1"/>
        <end position="16"/>
    </location>
</feature>
<feature type="compositionally biased region" description="Basic residues" evidence="1">
    <location>
        <begin position="59"/>
        <end position="93"/>
    </location>
</feature>
<feature type="compositionally biased region" description="Basic residues" evidence="1">
    <location>
        <begin position="225"/>
        <end position="236"/>
    </location>
</feature>
<reference evidence="2" key="1">
    <citation type="journal article" date="2017" name="Gigascience">
        <title>The first near-complete assembly of the hexaploid bread wheat genome, Triticum aestivum.</title>
        <authorList>
            <person name="Zimin A.V."/>
            <person name="Puiu D."/>
            <person name="Hall R."/>
            <person name="Kingan S."/>
            <person name="Clavijo B.J."/>
            <person name="Salzberg S.L."/>
        </authorList>
    </citation>
    <scope>NUCLEOTIDE SEQUENCE</scope>
    <source>
        <tissue evidence="2">Leaf</tissue>
    </source>
</reference>
<feature type="non-terminal residue" evidence="2">
    <location>
        <position position="444"/>
    </location>
</feature>
<evidence type="ECO:0000256" key="1">
    <source>
        <dbReference type="SAM" id="MobiDB-lite"/>
    </source>
</evidence>
<reference evidence="2" key="2">
    <citation type="submission" date="2020-03" db="EMBL/GenBank/DDBJ databases">
        <title>The second near-complete assembly of the hexaploid bread wheat (Triticum aestivum) genome.</title>
        <authorList>
            <person name="Zimin A.V."/>
            <person name="Puiu D."/>
            <person name="Shumante A."/>
            <person name="Alonge M."/>
            <person name="Salzberg S.L."/>
        </authorList>
    </citation>
    <scope>NUCLEOTIDE SEQUENCE</scope>
    <source>
        <tissue evidence="2">Leaf</tissue>
    </source>
</reference>
<proteinExistence type="predicted"/>
<feature type="compositionally biased region" description="Basic residues" evidence="1">
    <location>
        <begin position="112"/>
        <end position="130"/>
    </location>
</feature>
<protein>
    <submittedName>
        <fullName evidence="2">Uncharacterized protein</fullName>
    </submittedName>
</protein>
<feature type="compositionally biased region" description="Basic residues" evidence="1">
    <location>
        <begin position="36"/>
        <end position="51"/>
    </location>
</feature>